<comment type="caution">
    <text evidence="11">The sequence shown here is derived from an EMBL/GenBank/DDBJ whole genome shotgun (WGS) entry which is preliminary data.</text>
</comment>
<comment type="function">
    <text evidence="9">This protein specifically catalyzes the removal of signal peptides from prolipoproteins.</text>
</comment>
<dbReference type="NCBIfam" id="NF011369">
    <property type="entry name" value="PRK14788.1"/>
    <property type="match status" value="1"/>
</dbReference>
<dbReference type="GO" id="GO:0005886">
    <property type="term" value="C:plasma membrane"/>
    <property type="evidence" value="ECO:0007669"/>
    <property type="project" value="UniProtKB-SubCell"/>
</dbReference>
<keyword evidence="5 9" id="KW-0064">Aspartyl protease</keyword>
<comment type="pathway">
    <text evidence="9">Protein modification; lipoprotein biosynthesis (signal peptide cleavage).</text>
</comment>
<dbReference type="InterPro" id="IPR001872">
    <property type="entry name" value="Peptidase_A8"/>
</dbReference>
<dbReference type="AlphaFoldDB" id="A0A9D1KU30"/>
<dbReference type="EMBL" id="DVLY01000178">
    <property type="protein sequence ID" value="HIT98568.1"/>
    <property type="molecule type" value="Genomic_DNA"/>
</dbReference>
<gene>
    <name evidence="9" type="primary">lspA</name>
    <name evidence="11" type="ORF">IAC44_07010</name>
</gene>
<evidence type="ECO:0000256" key="8">
    <source>
        <dbReference type="ARBA" id="ARBA00023136"/>
    </source>
</evidence>
<keyword evidence="7 9" id="KW-1133">Transmembrane helix</keyword>
<keyword evidence="6 9" id="KW-0378">Hydrolase</keyword>
<keyword evidence="2 9" id="KW-1003">Cell membrane</keyword>
<comment type="subcellular location">
    <subcellularLocation>
        <location evidence="9">Cell membrane</location>
        <topology evidence="9">Multi-pass membrane protein</topology>
    </subcellularLocation>
</comment>
<dbReference type="GO" id="GO:0004190">
    <property type="term" value="F:aspartic-type endopeptidase activity"/>
    <property type="evidence" value="ECO:0007669"/>
    <property type="project" value="UniProtKB-UniRule"/>
</dbReference>
<feature type="active site" evidence="9">
    <location>
        <position position="142"/>
    </location>
</feature>
<proteinExistence type="inferred from homology"/>
<comment type="similarity">
    <text evidence="1 9 10">Belongs to the peptidase A8 family.</text>
</comment>
<reference evidence="11" key="2">
    <citation type="journal article" date="2021" name="PeerJ">
        <title>Extensive microbial diversity within the chicken gut microbiome revealed by metagenomics and culture.</title>
        <authorList>
            <person name="Gilroy R."/>
            <person name="Ravi A."/>
            <person name="Getino M."/>
            <person name="Pursley I."/>
            <person name="Horton D.L."/>
            <person name="Alikhan N.F."/>
            <person name="Baker D."/>
            <person name="Gharbi K."/>
            <person name="Hall N."/>
            <person name="Watson M."/>
            <person name="Adriaenssens E.M."/>
            <person name="Foster-Nyarko E."/>
            <person name="Jarju S."/>
            <person name="Secka A."/>
            <person name="Antonio M."/>
            <person name="Oren A."/>
            <person name="Chaudhuri R.R."/>
            <person name="La Ragione R."/>
            <person name="Hildebrand F."/>
            <person name="Pallen M.J."/>
        </authorList>
    </citation>
    <scope>NUCLEOTIDE SEQUENCE</scope>
    <source>
        <strain evidence="11">1383</strain>
    </source>
</reference>
<dbReference type="HAMAP" id="MF_00161">
    <property type="entry name" value="LspA"/>
    <property type="match status" value="1"/>
</dbReference>
<dbReference type="PANTHER" id="PTHR33695:SF1">
    <property type="entry name" value="LIPOPROTEIN SIGNAL PEPTIDASE"/>
    <property type="match status" value="1"/>
</dbReference>
<protein>
    <recommendedName>
        <fullName evidence="9">Lipoprotein signal peptidase</fullName>
        <ecNumber evidence="9">3.4.23.36</ecNumber>
    </recommendedName>
    <alternativeName>
        <fullName evidence="9">Prolipoprotein signal peptidase</fullName>
    </alternativeName>
    <alternativeName>
        <fullName evidence="9">Signal peptidase II</fullName>
        <shortName evidence="9">SPase II</shortName>
    </alternativeName>
</protein>
<evidence type="ECO:0000256" key="10">
    <source>
        <dbReference type="RuleBase" id="RU004181"/>
    </source>
</evidence>
<dbReference type="PANTHER" id="PTHR33695">
    <property type="entry name" value="LIPOPROTEIN SIGNAL PEPTIDASE"/>
    <property type="match status" value="1"/>
</dbReference>
<keyword evidence="11" id="KW-0449">Lipoprotein</keyword>
<organism evidence="11 12">
    <name type="scientific">Candidatus Merdimorpha stercoravium</name>
    <dbReference type="NCBI Taxonomy" id="2840863"/>
    <lineage>
        <taxon>Bacteria</taxon>
        <taxon>Pseudomonadati</taxon>
        <taxon>Bacteroidota</taxon>
        <taxon>Flavobacteriia</taxon>
        <taxon>Flavobacteriales</taxon>
        <taxon>Candidatus Merdimorpha</taxon>
    </lineage>
</organism>
<evidence type="ECO:0000256" key="1">
    <source>
        <dbReference type="ARBA" id="ARBA00006139"/>
    </source>
</evidence>
<evidence type="ECO:0000256" key="7">
    <source>
        <dbReference type="ARBA" id="ARBA00022989"/>
    </source>
</evidence>
<dbReference type="GO" id="GO:0006508">
    <property type="term" value="P:proteolysis"/>
    <property type="evidence" value="ECO:0007669"/>
    <property type="project" value="UniProtKB-KW"/>
</dbReference>
<evidence type="ECO:0000256" key="9">
    <source>
        <dbReference type="HAMAP-Rule" id="MF_00161"/>
    </source>
</evidence>
<evidence type="ECO:0000256" key="3">
    <source>
        <dbReference type="ARBA" id="ARBA00022670"/>
    </source>
</evidence>
<feature type="transmembrane region" description="Helical" evidence="9">
    <location>
        <begin position="58"/>
        <end position="78"/>
    </location>
</feature>
<evidence type="ECO:0000256" key="5">
    <source>
        <dbReference type="ARBA" id="ARBA00022750"/>
    </source>
</evidence>
<evidence type="ECO:0000256" key="2">
    <source>
        <dbReference type="ARBA" id="ARBA00022475"/>
    </source>
</evidence>
<reference evidence="11" key="1">
    <citation type="submission" date="2020-10" db="EMBL/GenBank/DDBJ databases">
        <authorList>
            <person name="Gilroy R."/>
        </authorList>
    </citation>
    <scope>NUCLEOTIDE SEQUENCE</scope>
    <source>
        <strain evidence="11">1383</strain>
    </source>
</reference>
<keyword evidence="8 9" id="KW-0472">Membrane</keyword>
<evidence type="ECO:0000313" key="12">
    <source>
        <dbReference type="Proteomes" id="UP000824161"/>
    </source>
</evidence>
<dbReference type="EC" id="3.4.23.36" evidence="9"/>
<evidence type="ECO:0000256" key="4">
    <source>
        <dbReference type="ARBA" id="ARBA00022692"/>
    </source>
</evidence>
<feature type="active site" evidence="9">
    <location>
        <position position="176"/>
    </location>
</feature>
<evidence type="ECO:0000256" key="6">
    <source>
        <dbReference type="ARBA" id="ARBA00022801"/>
    </source>
</evidence>
<feature type="transmembrane region" description="Helical" evidence="9">
    <location>
        <begin position="166"/>
        <end position="189"/>
    </location>
</feature>
<dbReference type="Pfam" id="PF01252">
    <property type="entry name" value="Peptidase_A8"/>
    <property type="match status" value="1"/>
</dbReference>
<name>A0A9D1KU30_9FLAO</name>
<feature type="transmembrane region" description="Helical" evidence="9">
    <location>
        <begin position="90"/>
        <end position="114"/>
    </location>
</feature>
<keyword evidence="3 9" id="KW-0645">Protease</keyword>
<sequence length="210" mass="23615">MKKVFLISFLVLAADQALKFWVKTHMYLGEKIPVTSWFDLHFVENPGMAFGMEFGGEAGKLLLTLFRIVVSVLLLWLIRNLTRRHASATLVIPLTLIFAGAVGNIIDSMFYGLVFNDPAVGVATFLPEGGGYAPLFHGRVVDMFYFHFWQGVLPQWLPIWGGEPFVFFPAVFNVADAAVSVGFVWLLLFQGKAFDRKDSYQKSDRYMSGC</sequence>
<comment type="catalytic activity">
    <reaction evidence="9">
        <text>Release of signal peptides from bacterial membrane prolipoproteins. Hydrolyzes -Xaa-Yaa-Zaa-|-(S,diacylglyceryl)Cys-, in which Xaa is hydrophobic (preferably Leu), and Yaa (Ala or Ser) and Zaa (Gly or Ala) have small, neutral side chains.</text>
        <dbReference type="EC" id="3.4.23.36"/>
    </reaction>
</comment>
<evidence type="ECO:0000313" key="11">
    <source>
        <dbReference type="EMBL" id="HIT98568.1"/>
    </source>
</evidence>
<accession>A0A9D1KU30</accession>
<dbReference type="Proteomes" id="UP000824161">
    <property type="component" value="Unassembled WGS sequence"/>
</dbReference>
<comment type="caution">
    <text evidence="9">Lacks conserved residue(s) required for the propagation of feature annotation.</text>
</comment>
<keyword evidence="4 9" id="KW-0812">Transmembrane</keyword>
<dbReference type="PRINTS" id="PR00781">
    <property type="entry name" value="LIPOSIGPTASE"/>
</dbReference>